<keyword evidence="2 4" id="KW-0378">Hydrolase</keyword>
<dbReference type="CDD" id="cd06604">
    <property type="entry name" value="GH31_glucosidase_II_MalA"/>
    <property type="match status" value="1"/>
</dbReference>
<sequence length="819" mass="94893">MLNDLVNRKENLFPGKIIDYQQEENKFHFYTNTDVILFVQVLNPKIIRFRYAADGNFPPDFSYARDPDFTPELPLLEFIAHPDFFQLSTDQVVCLIQKEGMHIRILDKAGNTIMDDEKGYHWEYDLHTGNNIVKMSKWVQSGEHYYGLGDKSCNMNLRGRRLQNWSSDTYGYSRNSDPLYKNVPFYIGLHQKIAYGIFFDNTFRTYFDFAHERSNVTSFWAHGEEMNYYFIYGPSLIEVSEQYAFLTGRPEMPPLWALGYQQCKWSYYPEQTFKAIASGFRERQIPCDALYLDIDYMDGFRCFTWNKEYFPDPQRMIRELAADGFKTVIIIDPGIKIDKNYWIYQEGCAQDYFCRRSDGPFMKGSVWPGLCHFPDYTHPEVRDWWANLFKELITVDGVRGVWNDMNEPAVFEQGTFPDDVRFNYDGQPCSHRKAHNIYGMQMARATYQGVKKFCYPNRPLVITRSAFSGTQRFSATWTGDNVASWDHLWMANIQCQRLSISGMSFVGSDIGGFIETPTGELYIRWLQLGIFHPFCRTHSSGDHGDQEPWSFGEEYTQLAKKFIELRYQLLPYIYTAFWQHITYGTPMLRPLPFLNQDDTESYHRMAEFGLGDNLLICPITQPEVDGRWLYVPSGTWYYYWDDAEVVGGKEVWANAKLDRIPLYVRAGAVLPFYPVMQYVGEIEITQLTLHVYFVQGSVSSVLYEDAGDGYDYEKGICSEKIFLVTGSNTGLSISQEVKGSYAPIYTTYNIVLHGLPFVLKTVEVDGVLITPEPNPESAAETEQRENKLPEILVSKDFEQINIQGIIPESAEPDALINPE</sequence>
<feature type="domain" description="Glycoside hydrolase family 31 TIM barrel" evidence="5">
    <location>
        <begin position="250"/>
        <end position="576"/>
    </location>
</feature>
<dbReference type="PROSITE" id="PS00129">
    <property type="entry name" value="GLYCOSYL_HYDROL_F31_1"/>
    <property type="match status" value="1"/>
</dbReference>
<dbReference type="AlphaFoldDB" id="A0A5M6DN02"/>
<evidence type="ECO:0000256" key="3">
    <source>
        <dbReference type="ARBA" id="ARBA00023295"/>
    </source>
</evidence>
<dbReference type="SUPFAM" id="SSF51445">
    <property type="entry name" value="(Trans)glycosidases"/>
    <property type="match status" value="1"/>
</dbReference>
<evidence type="ECO:0000259" key="5">
    <source>
        <dbReference type="Pfam" id="PF01055"/>
    </source>
</evidence>
<accession>A0A5M6DN02</accession>
<dbReference type="InterPro" id="IPR017853">
    <property type="entry name" value="GH"/>
</dbReference>
<protein>
    <submittedName>
        <fullName evidence="9">DUF4968 domain-containing protein</fullName>
    </submittedName>
</protein>
<name>A0A5M6DN02_9BACT</name>
<evidence type="ECO:0000256" key="2">
    <source>
        <dbReference type="ARBA" id="ARBA00022801"/>
    </source>
</evidence>
<gene>
    <name evidence="9" type="ORF">F0145_04270</name>
</gene>
<dbReference type="InterPro" id="IPR000322">
    <property type="entry name" value="Glyco_hydro_31_TIM"/>
</dbReference>
<dbReference type="Pfam" id="PF17137">
    <property type="entry name" value="DUF5110"/>
    <property type="match status" value="1"/>
</dbReference>
<dbReference type="SUPFAM" id="SSF51011">
    <property type="entry name" value="Glycosyl hydrolase domain"/>
    <property type="match status" value="1"/>
</dbReference>
<dbReference type="InterPro" id="IPR030458">
    <property type="entry name" value="Glyco_hydro_31_AS"/>
</dbReference>
<evidence type="ECO:0000313" key="9">
    <source>
        <dbReference type="EMBL" id="KAA5548888.1"/>
    </source>
</evidence>
<evidence type="ECO:0000313" key="10">
    <source>
        <dbReference type="Proteomes" id="UP000323426"/>
    </source>
</evidence>
<reference evidence="9 10" key="1">
    <citation type="submission" date="2019-09" db="EMBL/GenBank/DDBJ databases">
        <title>Genome sequence and assembly of Adhaeribacter sp.</title>
        <authorList>
            <person name="Chhetri G."/>
        </authorList>
    </citation>
    <scope>NUCLEOTIDE SEQUENCE [LARGE SCALE GENOMIC DNA]</scope>
    <source>
        <strain evidence="9 10">DK36</strain>
    </source>
</reference>
<evidence type="ECO:0000259" key="6">
    <source>
        <dbReference type="Pfam" id="PF13802"/>
    </source>
</evidence>
<feature type="domain" description="Glycosyl hydrolase family 31 C-terminal" evidence="8">
    <location>
        <begin position="584"/>
        <end position="670"/>
    </location>
</feature>
<evidence type="ECO:0000259" key="7">
    <source>
        <dbReference type="Pfam" id="PF17137"/>
    </source>
</evidence>
<dbReference type="InterPro" id="IPR025887">
    <property type="entry name" value="Glyco_hydro_31_N_dom"/>
</dbReference>
<keyword evidence="3 4" id="KW-0326">Glycosidase</keyword>
<comment type="similarity">
    <text evidence="1 4">Belongs to the glycosyl hydrolase 31 family.</text>
</comment>
<dbReference type="Proteomes" id="UP000323426">
    <property type="component" value="Unassembled WGS sequence"/>
</dbReference>
<dbReference type="Pfam" id="PF01055">
    <property type="entry name" value="Glyco_hydro_31_2nd"/>
    <property type="match status" value="1"/>
</dbReference>
<dbReference type="Gene3D" id="2.60.40.1760">
    <property type="entry name" value="glycosyl hydrolase (family 31)"/>
    <property type="match status" value="1"/>
</dbReference>
<feature type="domain" description="Glycoside hydrolase family 31 N-terminal" evidence="6">
    <location>
        <begin position="38"/>
        <end position="208"/>
    </location>
</feature>
<dbReference type="Pfam" id="PF21365">
    <property type="entry name" value="Glyco_hydro_31_3rd"/>
    <property type="match status" value="1"/>
</dbReference>
<dbReference type="GO" id="GO:0005975">
    <property type="term" value="P:carbohydrate metabolic process"/>
    <property type="evidence" value="ECO:0007669"/>
    <property type="project" value="InterPro"/>
</dbReference>
<dbReference type="Gene3D" id="2.60.40.1180">
    <property type="entry name" value="Golgi alpha-mannosidase II"/>
    <property type="match status" value="2"/>
</dbReference>
<dbReference type="GO" id="GO:0030246">
    <property type="term" value="F:carbohydrate binding"/>
    <property type="evidence" value="ECO:0007669"/>
    <property type="project" value="InterPro"/>
</dbReference>
<dbReference type="GO" id="GO:0004553">
    <property type="term" value="F:hydrolase activity, hydrolyzing O-glycosyl compounds"/>
    <property type="evidence" value="ECO:0007669"/>
    <property type="project" value="InterPro"/>
</dbReference>
<organism evidence="9 10">
    <name type="scientific">Adhaeribacter rhizoryzae</name>
    <dbReference type="NCBI Taxonomy" id="2607907"/>
    <lineage>
        <taxon>Bacteria</taxon>
        <taxon>Pseudomonadati</taxon>
        <taxon>Bacteroidota</taxon>
        <taxon>Cytophagia</taxon>
        <taxon>Cytophagales</taxon>
        <taxon>Hymenobacteraceae</taxon>
        <taxon>Adhaeribacter</taxon>
    </lineage>
</organism>
<proteinExistence type="inferred from homology"/>
<dbReference type="SUPFAM" id="SSF74650">
    <property type="entry name" value="Galactose mutarotase-like"/>
    <property type="match status" value="1"/>
</dbReference>
<keyword evidence="10" id="KW-1185">Reference proteome</keyword>
<dbReference type="Gene3D" id="3.20.20.80">
    <property type="entry name" value="Glycosidases"/>
    <property type="match status" value="1"/>
</dbReference>
<dbReference type="InterPro" id="IPR048395">
    <property type="entry name" value="Glyco_hydro_31_C"/>
</dbReference>
<dbReference type="EMBL" id="VWSF01000002">
    <property type="protein sequence ID" value="KAA5548888.1"/>
    <property type="molecule type" value="Genomic_DNA"/>
</dbReference>
<comment type="caution">
    <text evidence="9">The sequence shown here is derived from an EMBL/GenBank/DDBJ whole genome shotgun (WGS) entry which is preliminary data.</text>
</comment>
<feature type="domain" description="DUF5110" evidence="7">
    <location>
        <begin position="686"/>
        <end position="754"/>
    </location>
</feature>
<evidence type="ECO:0000259" key="8">
    <source>
        <dbReference type="Pfam" id="PF21365"/>
    </source>
</evidence>
<dbReference type="Pfam" id="PF13802">
    <property type="entry name" value="Gal_mutarotas_2"/>
    <property type="match status" value="1"/>
</dbReference>
<dbReference type="PANTHER" id="PTHR22762:SF120">
    <property type="entry name" value="HETEROGLYCAN GLUCOSIDASE 1"/>
    <property type="match status" value="1"/>
</dbReference>
<dbReference type="InterPro" id="IPR011013">
    <property type="entry name" value="Gal_mutarotase_sf_dom"/>
</dbReference>
<dbReference type="CDD" id="cd14752">
    <property type="entry name" value="GH31_N"/>
    <property type="match status" value="1"/>
</dbReference>
<dbReference type="InterPro" id="IPR033403">
    <property type="entry name" value="DUF5110"/>
</dbReference>
<evidence type="ECO:0000256" key="1">
    <source>
        <dbReference type="ARBA" id="ARBA00007806"/>
    </source>
</evidence>
<dbReference type="PANTHER" id="PTHR22762">
    <property type="entry name" value="ALPHA-GLUCOSIDASE"/>
    <property type="match status" value="1"/>
</dbReference>
<dbReference type="InterPro" id="IPR013780">
    <property type="entry name" value="Glyco_hydro_b"/>
</dbReference>
<evidence type="ECO:0000256" key="4">
    <source>
        <dbReference type="RuleBase" id="RU361185"/>
    </source>
</evidence>